<organism evidence="13 14">
    <name type="scientific">Plesiomonas shigelloides</name>
    <name type="common">Aeromonas shigelloides</name>
    <dbReference type="NCBI Taxonomy" id="703"/>
    <lineage>
        <taxon>Bacteria</taxon>
        <taxon>Pseudomonadati</taxon>
        <taxon>Pseudomonadota</taxon>
        <taxon>Gammaproteobacteria</taxon>
        <taxon>Enterobacterales</taxon>
        <taxon>Enterobacteriaceae</taxon>
        <taxon>Plesiomonas</taxon>
    </lineage>
</organism>
<dbReference type="RefSeq" id="WP_329603474.1">
    <property type="nucleotide sequence ID" value="NZ_JAFNAA010000520.1"/>
</dbReference>
<sequence>EGRVQKTSTLSVKSPAVVDTGGRIRLAGEGEAGECGAPDGDLYVQVHVKDHPIFKREDNNLYCEVPISFTMAALGGEVEVQTLDGRVNLKIQAETQTGRMFSMSGKGVKSVRGGAVGDLMCRDVVETLVKLSERQKALLTALEE</sequence>
<keyword evidence="11" id="KW-0143">Chaperone</keyword>
<keyword evidence="8" id="KW-0863">Zinc-finger</keyword>
<evidence type="ECO:0000313" key="13">
    <source>
        <dbReference type="EMBL" id="MBO1110276.1"/>
    </source>
</evidence>
<dbReference type="GO" id="GO:0005737">
    <property type="term" value="C:cytoplasm"/>
    <property type="evidence" value="ECO:0007669"/>
    <property type="project" value="UniProtKB-SubCell"/>
</dbReference>
<comment type="caution">
    <text evidence="13">The sequence shown here is derived from an EMBL/GenBank/DDBJ whole genome shotgun (WGS) entry which is preliminary data.</text>
</comment>
<keyword evidence="7" id="KW-0677">Repeat</keyword>
<keyword evidence="10" id="KW-0346">Stress response</keyword>
<protein>
    <submittedName>
        <fullName evidence="13">Molecular chaperone DnaJ</fullName>
    </submittedName>
</protein>
<keyword evidence="4" id="KW-0963">Cytoplasm</keyword>
<comment type="subcellular location">
    <subcellularLocation>
        <location evidence="2">Cytoplasm</location>
    </subcellularLocation>
</comment>
<dbReference type="SUPFAM" id="SSF49493">
    <property type="entry name" value="HSP40/DnaJ peptide-binding domain"/>
    <property type="match status" value="2"/>
</dbReference>
<evidence type="ECO:0000256" key="4">
    <source>
        <dbReference type="ARBA" id="ARBA00022490"/>
    </source>
</evidence>
<dbReference type="Proteomes" id="UP000664658">
    <property type="component" value="Unassembled WGS sequence"/>
</dbReference>
<evidence type="ECO:0000256" key="9">
    <source>
        <dbReference type="ARBA" id="ARBA00022833"/>
    </source>
</evidence>
<dbReference type="PANTHER" id="PTHR43096">
    <property type="entry name" value="DNAJ HOMOLOG 1, MITOCHONDRIAL-RELATED"/>
    <property type="match status" value="1"/>
</dbReference>
<evidence type="ECO:0000313" key="14">
    <source>
        <dbReference type="Proteomes" id="UP000664658"/>
    </source>
</evidence>
<proteinExistence type="predicted"/>
<comment type="subunit">
    <text evidence="3">Homodimer.</text>
</comment>
<comment type="cofactor">
    <cofactor evidence="1">
        <name>Zn(2+)</name>
        <dbReference type="ChEBI" id="CHEBI:29105"/>
    </cofactor>
</comment>
<dbReference type="EMBL" id="JAFNAA010000520">
    <property type="protein sequence ID" value="MBO1110276.1"/>
    <property type="molecule type" value="Genomic_DNA"/>
</dbReference>
<keyword evidence="9" id="KW-0862">Zinc</keyword>
<dbReference type="CDD" id="cd10747">
    <property type="entry name" value="DnaJ_C"/>
    <property type="match status" value="1"/>
</dbReference>
<dbReference type="GO" id="GO:0006260">
    <property type="term" value="P:DNA replication"/>
    <property type="evidence" value="ECO:0007669"/>
    <property type="project" value="UniProtKB-KW"/>
</dbReference>
<dbReference type="GO" id="GO:0008270">
    <property type="term" value="F:zinc ion binding"/>
    <property type="evidence" value="ECO:0007669"/>
    <property type="project" value="UniProtKB-KW"/>
</dbReference>
<dbReference type="GO" id="GO:0042026">
    <property type="term" value="P:protein refolding"/>
    <property type="evidence" value="ECO:0007669"/>
    <property type="project" value="TreeGrafter"/>
</dbReference>
<evidence type="ECO:0000256" key="2">
    <source>
        <dbReference type="ARBA" id="ARBA00004496"/>
    </source>
</evidence>
<evidence type="ECO:0000256" key="7">
    <source>
        <dbReference type="ARBA" id="ARBA00022737"/>
    </source>
</evidence>
<dbReference type="FunFam" id="2.60.260.20:FF:000004">
    <property type="entry name" value="Molecular chaperone DnaJ"/>
    <property type="match status" value="1"/>
</dbReference>
<accession>A0A8I2B524</accession>
<feature type="domain" description="Chaperone DnaJ C-terminal" evidence="12">
    <location>
        <begin position="5"/>
        <end position="125"/>
    </location>
</feature>
<keyword evidence="5" id="KW-0235">DNA replication</keyword>
<gene>
    <name evidence="13" type="ORF">J2R62_19460</name>
</gene>
<dbReference type="InterPro" id="IPR008971">
    <property type="entry name" value="HSP40/DnaJ_pept-bd"/>
</dbReference>
<evidence type="ECO:0000256" key="3">
    <source>
        <dbReference type="ARBA" id="ARBA00011738"/>
    </source>
</evidence>
<evidence type="ECO:0000256" key="5">
    <source>
        <dbReference type="ARBA" id="ARBA00022705"/>
    </source>
</evidence>
<evidence type="ECO:0000256" key="11">
    <source>
        <dbReference type="ARBA" id="ARBA00023186"/>
    </source>
</evidence>
<evidence type="ECO:0000256" key="1">
    <source>
        <dbReference type="ARBA" id="ARBA00001947"/>
    </source>
</evidence>
<name>A0A8I2B524_PLESH</name>
<dbReference type="InterPro" id="IPR002939">
    <property type="entry name" value="DnaJ_C"/>
</dbReference>
<evidence type="ECO:0000256" key="10">
    <source>
        <dbReference type="ARBA" id="ARBA00023016"/>
    </source>
</evidence>
<evidence type="ECO:0000256" key="6">
    <source>
        <dbReference type="ARBA" id="ARBA00022723"/>
    </source>
</evidence>
<feature type="non-terminal residue" evidence="13">
    <location>
        <position position="1"/>
    </location>
</feature>
<evidence type="ECO:0000256" key="8">
    <source>
        <dbReference type="ARBA" id="ARBA00022771"/>
    </source>
</evidence>
<feature type="non-terminal residue" evidence="13">
    <location>
        <position position="144"/>
    </location>
</feature>
<dbReference type="GO" id="GO:0051082">
    <property type="term" value="F:unfolded protein binding"/>
    <property type="evidence" value="ECO:0007669"/>
    <property type="project" value="InterPro"/>
</dbReference>
<dbReference type="Pfam" id="PF01556">
    <property type="entry name" value="DnaJ_C"/>
    <property type="match status" value="1"/>
</dbReference>
<evidence type="ECO:0000259" key="12">
    <source>
        <dbReference type="Pfam" id="PF01556"/>
    </source>
</evidence>
<dbReference type="Gene3D" id="2.60.260.20">
    <property type="entry name" value="Urease metallochaperone UreE, N-terminal domain"/>
    <property type="match status" value="2"/>
</dbReference>
<reference evidence="13" key="1">
    <citation type="submission" date="2021-03" db="EMBL/GenBank/DDBJ databases">
        <title>Plesiomonas shigelloides zfcc0051, isolated from zebrafish feces.</title>
        <authorList>
            <person name="Vanderhoek Z."/>
            <person name="Gaulke C."/>
        </authorList>
    </citation>
    <scope>NUCLEOTIDE SEQUENCE</scope>
    <source>
        <strain evidence="13">Zfcc0051</strain>
    </source>
</reference>
<dbReference type="AlphaFoldDB" id="A0A8I2B524"/>
<dbReference type="PANTHER" id="PTHR43096:SF48">
    <property type="entry name" value="CHAPERONE PROTEIN DNAJ"/>
    <property type="match status" value="1"/>
</dbReference>
<keyword evidence="6" id="KW-0479">Metal-binding</keyword>